<name>A0A0W0SPW9_9GAMM</name>
<dbReference type="Proteomes" id="UP000054736">
    <property type="component" value="Unassembled WGS sequence"/>
</dbReference>
<sequence>MYEKKEKTYGDIFKINSQSDPFATRAIFASVAEYPCIPADEILEKSDIVTPKFTTQSALIRELDSEEKMAGVTACH</sequence>
<dbReference type="AlphaFoldDB" id="A0A0W0SPW9"/>
<dbReference type="RefSeq" id="WP_058496896.1">
    <property type="nucleotide sequence ID" value="NZ_LNXY01000028.1"/>
</dbReference>
<evidence type="ECO:0000313" key="1">
    <source>
        <dbReference type="EMBL" id="KTC85450.1"/>
    </source>
</evidence>
<comment type="caution">
    <text evidence="1">The sequence shown here is derived from an EMBL/GenBank/DDBJ whole genome shotgun (WGS) entry which is preliminary data.</text>
</comment>
<proteinExistence type="predicted"/>
<protein>
    <submittedName>
        <fullName evidence="1">Uncharacterized protein</fullName>
    </submittedName>
</protein>
<gene>
    <name evidence="1" type="ORF">Ldro_2622</name>
</gene>
<reference evidence="1 2" key="1">
    <citation type="submission" date="2015-11" db="EMBL/GenBank/DDBJ databases">
        <title>Genomic analysis of 38 Legionella species identifies large and diverse effector repertoires.</title>
        <authorList>
            <person name="Burstein D."/>
            <person name="Amaro F."/>
            <person name="Zusman T."/>
            <person name="Lifshitz Z."/>
            <person name="Cohen O."/>
            <person name="Gilbert J.A."/>
            <person name="Pupko T."/>
            <person name="Shuman H.A."/>
            <person name="Segal G."/>
        </authorList>
    </citation>
    <scope>NUCLEOTIDE SEQUENCE [LARGE SCALE GENOMIC DNA]</scope>
    <source>
        <strain evidence="1 2">ATCC 700990</strain>
    </source>
</reference>
<evidence type="ECO:0000313" key="2">
    <source>
        <dbReference type="Proteomes" id="UP000054736"/>
    </source>
</evidence>
<keyword evidence="2" id="KW-1185">Reference proteome</keyword>
<dbReference type="EMBL" id="LNXY01000028">
    <property type="protein sequence ID" value="KTC85450.1"/>
    <property type="molecule type" value="Genomic_DNA"/>
</dbReference>
<dbReference type="PATRIC" id="fig|1212489.4.peg.2764"/>
<accession>A0A0W0SPW9</accession>
<organism evidence="1 2">
    <name type="scientific">Legionella drozanskii LLAP-1</name>
    <dbReference type="NCBI Taxonomy" id="1212489"/>
    <lineage>
        <taxon>Bacteria</taxon>
        <taxon>Pseudomonadati</taxon>
        <taxon>Pseudomonadota</taxon>
        <taxon>Gammaproteobacteria</taxon>
        <taxon>Legionellales</taxon>
        <taxon>Legionellaceae</taxon>
        <taxon>Legionella</taxon>
    </lineage>
</organism>